<evidence type="ECO:0000313" key="8">
    <source>
        <dbReference type="Proteomes" id="UP000030518"/>
    </source>
</evidence>
<dbReference type="GO" id="GO:0009295">
    <property type="term" value="C:nucleoid"/>
    <property type="evidence" value="ECO:0007669"/>
    <property type="project" value="UniProtKB-SubCell"/>
</dbReference>
<dbReference type="GO" id="GO:0005829">
    <property type="term" value="C:cytosol"/>
    <property type="evidence" value="ECO:0007669"/>
    <property type="project" value="TreeGrafter"/>
</dbReference>
<dbReference type="GO" id="GO:0032993">
    <property type="term" value="C:protein-DNA complex"/>
    <property type="evidence" value="ECO:0007669"/>
    <property type="project" value="TreeGrafter"/>
</dbReference>
<feature type="domain" description="DNA-binding protein H-NS-like C-terminal" evidence="6">
    <location>
        <begin position="81"/>
        <end position="126"/>
    </location>
</feature>
<keyword evidence="8" id="KW-1185">Reference proteome</keyword>
<feature type="region of interest" description="Disordered" evidence="5">
    <location>
        <begin position="63"/>
        <end position="107"/>
    </location>
</feature>
<evidence type="ECO:0000256" key="1">
    <source>
        <dbReference type="ARBA" id="ARBA00004453"/>
    </source>
</evidence>
<dbReference type="STRING" id="1300345.LF41_30"/>
<dbReference type="GO" id="GO:0000976">
    <property type="term" value="F:transcription cis-regulatory region binding"/>
    <property type="evidence" value="ECO:0007669"/>
    <property type="project" value="TreeGrafter"/>
</dbReference>
<evidence type="ECO:0000256" key="4">
    <source>
        <dbReference type="ARBA" id="ARBA00023125"/>
    </source>
</evidence>
<gene>
    <name evidence="7" type="ORF">LF41_30</name>
</gene>
<organism evidence="7 8">
    <name type="scientific">Lysobacter dokdonensis DS-58</name>
    <dbReference type="NCBI Taxonomy" id="1300345"/>
    <lineage>
        <taxon>Bacteria</taxon>
        <taxon>Pseudomonadati</taxon>
        <taxon>Pseudomonadota</taxon>
        <taxon>Gammaproteobacteria</taxon>
        <taxon>Lysobacterales</taxon>
        <taxon>Lysobacteraceae</taxon>
        <taxon>Noviluteimonas</taxon>
    </lineage>
</organism>
<dbReference type="SUPFAM" id="SSF81273">
    <property type="entry name" value="H-NS histone-like proteins"/>
    <property type="match status" value="1"/>
</dbReference>
<dbReference type="RefSeq" id="WP_036164241.1">
    <property type="nucleotide sequence ID" value="NZ_JRKJ01000001.1"/>
</dbReference>
<dbReference type="GO" id="GO:0003681">
    <property type="term" value="F:bent DNA binding"/>
    <property type="evidence" value="ECO:0007669"/>
    <property type="project" value="TreeGrafter"/>
</dbReference>
<dbReference type="Proteomes" id="UP000030518">
    <property type="component" value="Unassembled WGS sequence"/>
</dbReference>
<dbReference type="Gene3D" id="4.10.430.10">
    <property type="entry name" value="Histone-like protein H-NS, C-terminal domain"/>
    <property type="match status" value="1"/>
</dbReference>
<comment type="similarity">
    <text evidence="2">Belongs to the histone-like protein H-NS family.</text>
</comment>
<reference evidence="7 8" key="1">
    <citation type="submission" date="2014-09" db="EMBL/GenBank/DDBJ databases">
        <title>Genome sequences of Lysobacter dokdonensis DS-58.</title>
        <authorList>
            <person name="Kim J.F."/>
            <person name="Kwak M.-J."/>
        </authorList>
    </citation>
    <scope>NUCLEOTIDE SEQUENCE [LARGE SCALE GENOMIC DNA]</scope>
    <source>
        <strain evidence="7 8">DS-58</strain>
    </source>
</reference>
<protein>
    <submittedName>
        <fullName evidence="7">DNA-binding protein</fullName>
    </submittedName>
</protein>
<comment type="subcellular location">
    <subcellularLocation>
        <location evidence="1">Cytoplasm</location>
        <location evidence="1">Nucleoid</location>
    </subcellularLocation>
</comment>
<evidence type="ECO:0000256" key="3">
    <source>
        <dbReference type="ARBA" id="ARBA00022490"/>
    </source>
</evidence>
<dbReference type="PATRIC" id="fig|1300345.3.peg.30"/>
<dbReference type="GO" id="GO:0003680">
    <property type="term" value="F:minor groove of adenine-thymine-rich DNA binding"/>
    <property type="evidence" value="ECO:0007669"/>
    <property type="project" value="TreeGrafter"/>
</dbReference>
<dbReference type="EMBL" id="JRKJ01000001">
    <property type="protein sequence ID" value="KGQ20823.1"/>
    <property type="molecule type" value="Genomic_DNA"/>
</dbReference>
<dbReference type="InterPro" id="IPR037150">
    <property type="entry name" value="H-NS_C_dom_sf"/>
</dbReference>
<dbReference type="OrthoDB" id="5297879at2"/>
<dbReference type="InterPro" id="IPR027444">
    <property type="entry name" value="H-NS_C_dom"/>
</dbReference>
<proteinExistence type="inferred from homology"/>
<dbReference type="PANTHER" id="PTHR38097">
    <property type="match status" value="1"/>
</dbReference>
<evidence type="ECO:0000256" key="2">
    <source>
        <dbReference type="ARBA" id="ARBA00010610"/>
    </source>
</evidence>
<feature type="compositionally biased region" description="Low complexity" evidence="5">
    <location>
        <begin position="63"/>
        <end position="76"/>
    </location>
</feature>
<accession>A0A0A2WLX6</accession>
<dbReference type="Pfam" id="PF00816">
    <property type="entry name" value="Histone_HNS"/>
    <property type="match status" value="1"/>
</dbReference>
<evidence type="ECO:0000256" key="5">
    <source>
        <dbReference type="SAM" id="MobiDB-lite"/>
    </source>
</evidence>
<dbReference type="SMART" id="SM00528">
    <property type="entry name" value="HNS"/>
    <property type="match status" value="1"/>
</dbReference>
<name>A0A0A2WLX6_9GAMM</name>
<keyword evidence="4 7" id="KW-0238">DNA-binding</keyword>
<dbReference type="GO" id="GO:0001217">
    <property type="term" value="F:DNA-binding transcription repressor activity"/>
    <property type="evidence" value="ECO:0007669"/>
    <property type="project" value="TreeGrafter"/>
</dbReference>
<dbReference type="AlphaFoldDB" id="A0A0A2WLX6"/>
<keyword evidence="3" id="KW-0963">Cytoplasm</keyword>
<evidence type="ECO:0000313" key="7">
    <source>
        <dbReference type="EMBL" id="KGQ20823.1"/>
    </source>
</evidence>
<dbReference type="eggNOG" id="COG2916">
    <property type="taxonomic scope" value="Bacteria"/>
</dbReference>
<comment type="caution">
    <text evidence="7">The sequence shown here is derived from an EMBL/GenBank/DDBJ whole genome shotgun (WGS) entry which is preliminary data.</text>
</comment>
<dbReference type="PANTHER" id="PTHR38097:SF2">
    <property type="entry name" value="DNA-BINDING PROTEIN STPA"/>
    <property type="match status" value="1"/>
</dbReference>
<evidence type="ECO:0000259" key="6">
    <source>
        <dbReference type="SMART" id="SM00528"/>
    </source>
</evidence>
<sequence>MSIDLNGLSAKELDALIAQAKKRRTTLSKRKPIALVRKKLTALARAEGYTVAELFGGAASPAPARKAAASNGAPARKSTKGYKLGKVAPKYRNPQNPSETWAGRGQQPKWMATQIAAGRKLEDFLIG</sequence>